<dbReference type="PATRIC" id="fig|471514.4.peg.508"/>
<evidence type="ECO:0000313" key="2">
    <source>
        <dbReference type="Proteomes" id="UP000050482"/>
    </source>
</evidence>
<accession>A0A0P9EL70</accession>
<dbReference type="OrthoDB" id="5616024at2"/>
<dbReference type="InterPro" id="IPR019657">
    <property type="entry name" value="ComFB"/>
</dbReference>
<keyword evidence="2" id="KW-1185">Reference proteome</keyword>
<dbReference type="AlphaFoldDB" id="A0A0P9EL70"/>
<reference evidence="1 2" key="1">
    <citation type="submission" date="2015-09" db="EMBL/GenBank/DDBJ databases">
        <title>Draft genome sequence of Alicyclobacillus ferrooxydans DSM 22381.</title>
        <authorList>
            <person name="Hemp J."/>
        </authorList>
    </citation>
    <scope>NUCLEOTIDE SEQUENCE [LARGE SCALE GENOMIC DNA]</scope>
    <source>
        <strain evidence="1 2">TC-34</strain>
    </source>
</reference>
<dbReference type="Proteomes" id="UP000050482">
    <property type="component" value="Unassembled WGS sequence"/>
</dbReference>
<sequence length="90" mass="10412">MRHVRNAMESIVEYIYESEITRLHKMKCNCDQCVSDVFALALNHLPPRYVSTSVGEAFVETMVMDIQLKLDVVRELMMAVVTVENNPRHD</sequence>
<organism evidence="1 2">
    <name type="scientific">Alicyclobacillus ferrooxydans</name>
    <dbReference type="NCBI Taxonomy" id="471514"/>
    <lineage>
        <taxon>Bacteria</taxon>
        <taxon>Bacillati</taxon>
        <taxon>Bacillota</taxon>
        <taxon>Bacilli</taxon>
        <taxon>Bacillales</taxon>
        <taxon>Alicyclobacillaceae</taxon>
        <taxon>Alicyclobacillus</taxon>
    </lineage>
</organism>
<proteinExistence type="predicted"/>
<evidence type="ECO:0008006" key="3">
    <source>
        <dbReference type="Google" id="ProtNLM"/>
    </source>
</evidence>
<dbReference type="STRING" id="471514.AN477_09655"/>
<name>A0A0P9EL70_9BACL</name>
<dbReference type="RefSeq" id="WP_054968948.1">
    <property type="nucleotide sequence ID" value="NZ_LJCO01000042.1"/>
</dbReference>
<evidence type="ECO:0000313" key="1">
    <source>
        <dbReference type="EMBL" id="KPV43972.1"/>
    </source>
</evidence>
<dbReference type="Pfam" id="PF10719">
    <property type="entry name" value="ComFB"/>
    <property type="match status" value="1"/>
</dbReference>
<gene>
    <name evidence="1" type="ORF">AN477_09655</name>
</gene>
<protein>
    <recommendedName>
        <fullName evidence="3">Competence protein ComFB</fullName>
    </recommendedName>
</protein>
<comment type="caution">
    <text evidence="1">The sequence shown here is derived from an EMBL/GenBank/DDBJ whole genome shotgun (WGS) entry which is preliminary data.</text>
</comment>
<dbReference type="EMBL" id="LJCO01000042">
    <property type="protein sequence ID" value="KPV43972.1"/>
    <property type="molecule type" value="Genomic_DNA"/>
</dbReference>